<name>A0A6N7QHW5_9XANT</name>
<evidence type="ECO:0000313" key="2">
    <source>
        <dbReference type="Proteomes" id="UP000439314"/>
    </source>
</evidence>
<dbReference type="Proteomes" id="UP000439314">
    <property type="component" value="Unassembled WGS sequence"/>
</dbReference>
<protein>
    <submittedName>
        <fullName evidence="1">Uncharacterized protein</fullName>
    </submittedName>
</protein>
<organism evidence="1 2">
    <name type="scientific">Xanthomonas sontii</name>
    <dbReference type="NCBI Taxonomy" id="2650745"/>
    <lineage>
        <taxon>Bacteria</taxon>
        <taxon>Pseudomonadati</taxon>
        <taxon>Pseudomonadota</taxon>
        <taxon>Gammaproteobacteria</taxon>
        <taxon>Lysobacterales</taxon>
        <taxon>Lysobacteraceae</taxon>
        <taxon>Xanthomonas</taxon>
    </lineage>
</organism>
<sequence length="135" mass="14490">MDIAHAWGSTCIALAVVSAKVAPAARIDGGSSDRFELSHAELVASLASEQQLKLSLAEIVFPESKRCLSGRAAHADSFVEQQLGWQLELTSCRKKLHSLGCQEITVRSYCPLRISDSEAVPLNNTSEPTPLRGSA</sequence>
<reference evidence="1 2" key="1">
    <citation type="submission" date="2019-11" db="EMBL/GenBank/DDBJ databases">
        <title>First report of rice panicle blight caused by Xanthomonas sp. in Iran.</title>
        <authorList>
            <person name="Mirghasempour S.A."/>
            <person name="Huang S."/>
            <person name="Brady C.L."/>
            <person name="Studholme D.J."/>
        </authorList>
    </citation>
    <scope>NUCLEOTIDE SEQUENCE [LARGE SCALE GENOMIC DNA]</scope>
    <source>
        <strain evidence="1 2">ASD011</strain>
    </source>
</reference>
<dbReference type="EMBL" id="WJPN01000021">
    <property type="protein sequence ID" value="MRH02426.1"/>
    <property type="molecule type" value="Genomic_DNA"/>
</dbReference>
<accession>A0A6N7QHW5</accession>
<evidence type="ECO:0000313" key="1">
    <source>
        <dbReference type="EMBL" id="MRH02426.1"/>
    </source>
</evidence>
<proteinExistence type="predicted"/>
<comment type="caution">
    <text evidence="1">The sequence shown here is derived from an EMBL/GenBank/DDBJ whole genome shotgun (WGS) entry which is preliminary data.</text>
</comment>
<gene>
    <name evidence="1" type="ORF">GIY21_19180</name>
</gene>
<dbReference type="AlphaFoldDB" id="A0A6N7QHW5"/>